<dbReference type="InterPro" id="IPR023210">
    <property type="entry name" value="NADP_OxRdtase_dom"/>
</dbReference>
<keyword evidence="4" id="KW-1185">Reference proteome</keyword>
<gene>
    <name evidence="3" type="ORF">Cboi02_000430500</name>
</gene>
<proteinExistence type="predicted"/>
<dbReference type="Gene3D" id="3.20.20.100">
    <property type="entry name" value="NADP-dependent oxidoreductase domain"/>
    <property type="match status" value="1"/>
</dbReference>
<accession>A0A9W6T646</accession>
<name>A0A9W6T646_CANBO</name>
<evidence type="ECO:0000313" key="3">
    <source>
        <dbReference type="EMBL" id="GME74135.1"/>
    </source>
</evidence>
<dbReference type="FunFam" id="3.20.20.100:FF:000004">
    <property type="entry name" value="Oxidoreductase, aldo/keto reductase"/>
    <property type="match status" value="1"/>
</dbReference>
<dbReference type="SUPFAM" id="SSF51430">
    <property type="entry name" value="NAD(P)-linked oxidoreductase"/>
    <property type="match status" value="1"/>
</dbReference>
<dbReference type="Proteomes" id="UP001165120">
    <property type="component" value="Unassembled WGS sequence"/>
</dbReference>
<comment type="caution">
    <text evidence="3">The sequence shown here is derived from an EMBL/GenBank/DDBJ whole genome shotgun (WGS) entry which is preliminary data.</text>
</comment>
<dbReference type="GO" id="GO:0005829">
    <property type="term" value="C:cytosol"/>
    <property type="evidence" value="ECO:0007669"/>
    <property type="project" value="UniProtKB-ARBA"/>
</dbReference>
<organism evidence="3 4">
    <name type="scientific">Candida boidinii</name>
    <name type="common">Yeast</name>
    <dbReference type="NCBI Taxonomy" id="5477"/>
    <lineage>
        <taxon>Eukaryota</taxon>
        <taxon>Fungi</taxon>
        <taxon>Dikarya</taxon>
        <taxon>Ascomycota</taxon>
        <taxon>Saccharomycotina</taxon>
        <taxon>Pichiomycetes</taxon>
        <taxon>Pichiales</taxon>
        <taxon>Pichiaceae</taxon>
        <taxon>Ogataea</taxon>
        <taxon>Ogataea/Candida clade</taxon>
    </lineage>
</organism>
<sequence length="344" mass="39302">MQDLEKLYGRVGTSGLKVSKIIVGCMSFGSKKFFPGNIVENEDEVFTILKKCYDSGLRTFDTADAYSGGISERLLGKFLQKYSIPRSRVVIMTKCYAFVEDEYQYLLAKAKRNPSDLINCHGLSRKHIFDAVAASVERLGTYIDVLQIHRYDHETSPREIMKALNDVVEMGNVRYIGACSMKAFEFIRLQHIAEKNNWVKFINMQSYYNLIYREDEREMIPYCFEEGIGYTPWSPLAKGMLARPIEDADKVTGEWWNKNILGLDEKQEDVIEILKRIGELAETKKVSRAGIAVAWLLSKGAYPIVGLNSVDKVEDIISALDIDLTKEEVTFLEEPYKPKLNQII</sequence>
<reference evidence="3" key="1">
    <citation type="submission" date="2023-04" db="EMBL/GenBank/DDBJ databases">
        <title>Candida boidinii NBRC 10035.</title>
        <authorList>
            <person name="Ichikawa N."/>
            <person name="Sato H."/>
            <person name="Tonouchi N."/>
        </authorList>
    </citation>
    <scope>NUCLEOTIDE SEQUENCE</scope>
    <source>
        <strain evidence="3">NBRC 10035</strain>
    </source>
</reference>
<dbReference type="OrthoDB" id="48988at2759"/>
<dbReference type="EMBL" id="BSXN01001696">
    <property type="protein sequence ID" value="GME74135.1"/>
    <property type="molecule type" value="Genomic_DNA"/>
</dbReference>
<dbReference type="CDD" id="cd19079">
    <property type="entry name" value="AKR_EcYajO-like"/>
    <property type="match status" value="1"/>
</dbReference>
<dbReference type="PANTHER" id="PTHR43364">
    <property type="entry name" value="NADH-SPECIFIC METHYLGLYOXAL REDUCTASE-RELATED"/>
    <property type="match status" value="1"/>
</dbReference>
<evidence type="ECO:0000259" key="2">
    <source>
        <dbReference type="Pfam" id="PF00248"/>
    </source>
</evidence>
<feature type="domain" description="NADP-dependent oxidoreductase" evidence="2">
    <location>
        <begin position="20"/>
        <end position="334"/>
    </location>
</feature>
<keyword evidence="1" id="KW-0560">Oxidoreductase</keyword>
<dbReference type="PANTHER" id="PTHR43364:SF15">
    <property type="entry name" value="ARYL-ALCOHOL DEHYDROGENASE AAD16-RELATED"/>
    <property type="match status" value="1"/>
</dbReference>
<protein>
    <submittedName>
        <fullName evidence="3">Unnamed protein product</fullName>
    </submittedName>
</protein>
<dbReference type="AlphaFoldDB" id="A0A9W6T646"/>
<dbReference type="GO" id="GO:0016491">
    <property type="term" value="F:oxidoreductase activity"/>
    <property type="evidence" value="ECO:0007669"/>
    <property type="project" value="UniProtKB-KW"/>
</dbReference>
<dbReference type="Pfam" id="PF00248">
    <property type="entry name" value="Aldo_ket_red"/>
    <property type="match status" value="1"/>
</dbReference>
<dbReference type="InterPro" id="IPR050523">
    <property type="entry name" value="AKR_Detox_Biosynth"/>
</dbReference>
<evidence type="ECO:0000256" key="1">
    <source>
        <dbReference type="ARBA" id="ARBA00023002"/>
    </source>
</evidence>
<dbReference type="InterPro" id="IPR036812">
    <property type="entry name" value="NAD(P)_OxRdtase_dom_sf"/>
</dbReference>
<evidence type="ECO:0000313" key="4">
    <source>
        <dbReference type="Proteomes" id="UP001165120"/>
    </source>
</evidence>